<keyword evidence="2" id="KW-0539">Nucleus</keyword>
<feature type="domain" description="SprT-like" evidence="5">
    <location>
        <begin position="412"/>
        <end position="580"/>
    </location>
</feature>
<dbReference type="GO" id="GO:0003697">
    <property type="term" value="F:single-stranded DNA binding"/>
    <property type="evidence" value="ECO:0007669"/>
    <property type="project" value="InterPro"/>
</dbReference>
<comment type="caution">
    <text evidence="6">The sequence shown here is derived from an EMBL/GenBank/DDBJ whole genome shotgun (WGS) entry which is preliminary data.</text>
</comment>
<keyword evidence="7" id="KW-1185">Reference proteome</keyword>
<dbReference type="SMART" id="SM00731">
    <property type="entry name" value="SprT"/>
    <property type="match status" value="1"/>
</dbReference>
<evidence type="ECO:0000259" key="5">
    <source>
        <dbReference type="SMART" id="SM00731"/>
    </source>
</evidence>
<accession>A0A1Y2FHN0</accession>
<sequence>MGLANKKKFDDALQVQYDSYIAKKLQEEEQLEYERWKKIENDDFELAKKIQEEEENKFKSSQNSIETDLSSFNKSVVDLTGTLNSLNNNNNSNNNNHNNVSSNNNISKRKINIIEEGNSFSTKKKQRQEIKKDISSNSNINSNFRHTNEIIKRESKNLDIKSPIKRLIEVNEKPKTIKKDVKAENVINNNKKSLINNALSNFNMNRKPKKEISNSLDDLKTELRNNEIKKTIEWGKYNKSNIFNKSPSKKDNLPKRPIINNINNINNDKLLSDNNNNKNNSNTNKYVIKGNINNNNDNITNDILLEQLQREEVLINSLSDNPFVPPKKRQTIALDKVQSIILEQERLLQEYNRKRKGKEEEETKNEKRVLMKDAINSNNNNNNNYNNYNKKKLEPLKKFNVRNINELDDPCPDLHQLFLLFNAQYFEHKLDSVEVRWSKRMTLCAGICYYYRGGYCSVRLSEPLLKFRTRDDFINTLLHEMIHAYLFLTEGNKDHDGHGESFHRMMYKLNKETGSHITVYHNFHNEVNHYRTHVWRCNGPCRFRPPFFGYVRRSMNRKPQKADSWWRQHQATCGGEFIKISEPEEYTKKKLKKKGATVDTALLNQASTSNIETFNRLKNINTIVNNKSNTKKIETPSIIKPVNNSNKTNIFSLNNINKSNKTVKGINPINTINNKANNSNVSNNINGLKNFGNYNGINTINRFKNINTNIGSNIHGFGNLGNNSKVNTINSYKSGGTNIGSNIHGFNHKSCNIKNNNNNTIKKKNQSIYDILKKKK</sequence>
<dbReference type="OrthoDB" id="5236983at2759"/>
<dbReference type="STRING" id="1754190.A0A1Y2FHN0"/>
<evidence type="ECO:0000256" key="3">
    <source>
        <dbReference type="SAM" id="Coils"/>
    </source>
</evidence>
<organism evidence="6 7">
    <name type="scientific">Neocallimastix californiae</name>
    <dbReference type="NCBI Taxonomy" id="1754190"/>
    <lineage>
        <taxon>Eukaryota</taxon>
        <taxon>Fungi</taxon>
        <taxon>Fungi incertae sedis</taxon>
        <taxon>Chytridiomycota</taxon>
        <taxon>Chytridiomycota incertae sedis</taxon>
        <taxon>Neocallimastigomycetes</taxon>
        <taxon>Neocallimastigales</taxon>
        <taxon>Neocallimastigaceae</taxon>
        <taxon>Neocallimastix</taxon>
    </lineage>
</organism>
<evidence type="ECO:0000313" key="7">
    <source>
        <dbReference type="Proteomes" id="UP000193920"/>
    </source>
</evidence>
<dbReference type="GO" id="GO:0005634">
    <property type="term" value="C:nucleus"/>
    <property type="evidence" value="ECO:0007669"/>
    <property type="project" value="UniProtKB-SubCell"/>
</dbReference>
<evidence type="ECO:0000256" key="2">
    <source>
        <dbReference type="ARBA" id="ARBA00023242"/>
    </source>
</evidence>
<comment type="subcellular location">
    <subcellularLocation>
        <location evidence="1">Nucleus</location>
    </subcellularLocation>
</comment>
<dbReference type="GO" id="GO:0006974">
    <property type="term" value="P:DNA damage response"/>
    <property type="evidence" value="ECO:0007669"/>
    <property type="project" value="InterPro"/>
</dbReference>
<name>A0A1Y2FHN0_9FUNG</name>
<dbReference type="GO" id="GO:0004222">
    <property type="term" value="F:metalloendopeptidase activity"/>
    <property type="evidence" value="ECO:0007669"/>
    <property type="project" value="InterPro"/>
</dbReference>
<feature type="compositionally biased region" description="Low complexity" evidence="4">
    <location>
        <begin position="84"/>
        <end position="105"/>
    </location>
</feature>
<reference evidence="6 7" key="1">
    <citation type="submission" date="2016-08" db="EMBL/GenBank/DDBJ databases">
        <title>A Parts List for Fungal Cellulosomes Revealed by Comparative Genomics.</title>
        <authorList>
            <consortium name="DOE Joint Genome Institute"/>
            <person name="Haitjema C.H."/>
            <person name="Gilmore S.P."/>
            <person name="Henske J.K."/>
            <person name="Solomon K.V."/>
            <person name="De Groot R."/>
            <person name="Kuo A."/>
            <person name="Mondo S.J."/>
            <person name="Salamov A.A."/>
            <person name="Labutti K."/>
            <person name="Zhao Z."/>
            <person name="Chiniquy J."/>
            <person name="Barry K."/>
            <person name="Brewer H.M."/>
            <person name="Purvine S.O."/>
            <person name="Wright A.T."/>
            <person name="Boxma B."/>
            <person name="Van Alen T."/>
            <person name="Hackstein J.H."/>
            <person name="Baker S.E."/>
            <person name="Grigoriev I.V."/>
            <person name="O'Malley M.A."/>
        </authorList>
    </citation>
    <scope>NUCLEOTIDE SEQUENCE [LARGE SCALE GENOMIC DNA]</scope>
    <source>
        <strain evidence="6 7">G1</strain>
    </source>
</reference>
<protein>
    <recommendedName>
        <fullName evidence="5">SprT-like domain-containing protein</fullName>
    </recommendedName>
</protein>
<dbReference type="InterPro" id="IPR055220">
    <property type="entry name" value="SPRTN_ZBD"/>
</dbReference>
<dbReference type="Pfam" id="PF10263">
    <property type="entry name" value="SprT-like"/>
    <property type="match status" value="1"/>
</dbReference>
<dbReference type="InterPro" id="IPR006640">
    <property type="entry name" value="SprT-like_domain"/>
</dbReference>
<dbReference type="InterPro" id="IPR044245">
    <property type="entry name" value="Spartan"/>
</dbReference>
<dbReference type="AlphaFoldDB" id="A0A1Y2FHN0"/>
<feature type="coiled-coil region" evidence="3">
    <location>
        <begin position="301"/>
        <end position="368"/>
    </location>
</feature>
<evidence type="ECO:0000256" key="4">
    <source>
        <dbReference type="SAM" id="MobiDB-lite"/>
    </source>
</evidence>
<dbReference type="Proteomes" id="UP000193920">
    <property type="component" value="Unassembled WGS sequence"/>
</dbReference>
<dbReference type="EMBL" id="MCOG01000007">
    <property type="protein sequence ID" value="ORY83442.1"/>
    <property type="molecule type" value="Genomic_DNA"/>
</dbReference>
<dbReference type="GO" id="GO:0031593">
    <property type="term" value="F:polyubiquitin modification-dependent protein binding"/>
    <property type="evidence" value="ECO:0007669"/>
    <property type="project" value="TreeGrafter"/>
</dbReference>
<feature type="region of interest" description="Disordered" evidence="4">
    <location>
        <begin position="83"/>
        <end position="142"/>
    </location>
</feature>
<keyword evidence="3" id="KW-0175">Coiled coil</keyword>
<dbReference type="Pfam" id="PF22934">
    <property type="entry name" value="SPRTN_ZBD"/>
    <property type="match status" value="1"/>
</dbReference>
<evidence type="ECO:0000256" key="1">
    <source>
        <dbReference type="ARBA" id="ARBA00004123"/>
    </source>
</evidence>
<dbReference type="PANTHER" id="PTHR21220">
    <property type="entry name" value="DNA-DEPENDENT METALLOPROTEASE SPRTN"/>
    <property type="match status" value="1"/>
</dbReference>
<evidence type="ECO:0000313" key="6">
    <source>
        <dbReference type="EMBL" id="ORY83442.1"/>
    </source>
</evidence>
<dbReference type="PANTHER" id="PTHR21220:SF0">
    <property type="entry name" value="DNA-DEPENDENT METALLOPROTEASE SPRTN"/>
    <property type="match status" value="1"/>
</dbReference>
<proteinExistence type="predicted"/>
<gene>
    <name evidence="6" type="ORF">LY90DRAFT_697360</name>
</gene>